<dbReference type="PANTHER" id="PTHR37804:SF1">
    <property type="entry name" value="CDAA REGULATORY PROTEIN CDAR"/>
    <property type="match status" value="1"/>
</dbReference>
<dbReference type="Pfam" id="PF07949">
    <property type="entry name" value="YbbR"/>
    <property type="match status" value="3"/>
</dbReference>
<dbReference type="Gene3D" id="2.170.120.30">
    <property type="match status" value="1"/>
</dbReference>
<dbReference type="Proteomes" id="UP000053523">
    <property type="component" value="Unassembled WGS sequence"/>
</dbReference>
<dbReference type="InterPro" id="IPR012505">
    <property type="entry name" value="YbbR"/>
</dbReference>
<dbReference type="Gene3D" id="2.170.120.40">
    <property type="entry name" value="YbbR-like domain"/>
    <property type="match status" value="2"/>
</dbReference>
<reference evidence="1 2" key="1">
    <citation type="submission" date="2017-12" db="EMBL/GenBank/DDBJ databases">
        <title>FDA dAtabase for Regulatory Grade micrObial Sequences (FDA-ARGOS): Supporting development and validation of Infectious Disease Dx tests.</title>
        <authorList>
            <person name="Hoffmann M."/>
            <person name="Allard M."/>
            <person name="Evans P."/>
            <person name="Brown E."/>
            <person name="Tallon L."/>
            <person name="Sadzewicz L."/>
            <person name="Sengamalay N."/>
            <person name="Ott S."/>
            <person name="Godinez A."/>
            <person name="Nagaraj S."/>
            <person name="Vavikolanu K."/>
            <person name="Aluvathingal J."/>
            <person name="Nadendla S."/>
            <person name="Sichtig H."/>
        </authorList>
    </citation>
    <scope>NUCLEOTIDE SEQUENCE [LARGE SCALE GENOMIC DNA]</scope>
    <source>
        <strain evidence="1 2">FDAARGOS_148</strain>
    </source>
</reference>
<protein>
    <recommendedName>
        <fullName evidence="3">YbbR-like domain-containing protein</fullName>
    </recommendedName>
</protein>
<evidence type="ECO:0000313" key="1">
    <source>
        <dbReference type="EMBL" id="PNN20616.1"/>
    </source>
</evidence>
<evidence type="ECO:0008006" key="3">
    <source>
        <dbReference type="Google" id="ProtNLM"/>
    </source>
</evidence>
<dbReference type="PANTHER" id="PTHR37804">
    <property type="entry name" value="CDAA REGULATORY PROTEIN CDAR"/>
    <property type="match status" value="1"/>
</dbReference>
<comment type="caution">
    <text evidence="1">The sequence shown here is derived from an EMBL/GenBank/DDBJ whole genome shotgun (WGS) entry which is preliminary data.</text>
</comment>
<accession>A0A2K0A6G6</accession>
<proteinExistence type="predicted"/>
<organism evidence="1 2">
    <name type="scientific">Staphylococcus haemolyticus</name>
    <dbReference type="NCBI Taxonomy" id="1283"/>
    <lineage>
        <taxon>Bacteria</taxon>
        <taxon>Bacillati</taxon>
        <taxon>Bacillota</taxon>
        <taxon>Bacilli</taxon>
        <taxon>Bacillales</taxon>
        <taxon>Staphylococcaceae</taxon>
        <taxon>Staphylococcus</taxon>
    </lineage>
</organism>
<dbReference type="AlphaFoldDB" id="A0A2K0A6G6"/>
<dbReference type="RefSeq" id="WP_037551868.1">
    <property type="nucleotide sequence ID" value="NZ_CAJCGD010000013.1"/>
</dbReference>
<evidence type="ECO:0000313" key="2">
    <source>
        <dbReference type="Proteomes" id="UP000053523"/>
    </source>
</evidence>
<sequence length="310" mass="34672">MLESKWGLRFIALLLAIFFYLSVNNVFGNIFSNDNLSQNSSKTIEDVPVEIIFNSKVLHVTKAPETVNVTVSGPQSKLLKIENADDIKVAVDLSNAKAGKYKEDYIVKGLSNDINYNVKPKQAYVTLENKETKTMHVQADIGKDDIDPNYKVKDSSVEPNSVKVTGGREQLKKIAYLKATYKEANKLRQDTSSVADVTAFDKSLNKLDVNIQPNEVKLNVKLQEYSKKVKVKINKKGSLPDGASLDDITVDENEIEIYGNRDDLQDINEIEANVDLKNITESKDQNVQLNLPDKVKKSDPDEITAHISLK</sequence>
<dbReference type="EMBL" id="LORN02000015">
    <property type="protein sequence ID" value="PNN20616.1"/>
    <property type="molecule type" value="Genomic_DNA"/>
</dbReference>
<gene>
    <name evidence="1" type="ORF">AL503_007405</name>
</gene>
<dbReference type="InterPro" id="IPR053154">
    <property type="entry name" value="c-di-AMP_regulator"/>
</dbReference>
<name>A0A2K0A6G6_STAHA</name>